<evidence type="ECO:0000313" key="6">
    <source>
        <dbReference type="EMBL" id="KAJ0984364.1"/>
    </source>
</evidence>
<dbReference type="Gene3D" id="3.90.70.10">
    <property type="entry name" value="Cysteine proteinases"/>
    <property type="match status" value="2"/>
</dbReference>
<reference evidence="6" key="1">
    <citation type="submission" date="2021-03" db="EMBL/GenBank/DDBJ databases">
        <authorList>
            <person name="Li Z."/>
            <person name="Yang C."/>
        </authorList>
    </citation>
    <scope>NUCLEOTIDE SEQUENCE</scope>
    <source>
        <strain evidence="6">Dzin_1.0</strain>
        <tissue evidence="6">Leaf</tissue>
    </source>
</reference>
<dbReference type="PROSITE" id="PS00639">
    <property type="entry name" value="THIOL_PROTEASE_HIS"/>
    <property type="match status" value="1"/>
</dbReference>
<dbReference type="Pfam" id="PF00112">
    <property type="entry name" value="Peptidase_C1"/>
    <property type="match status" value="2"/>
</dbReference>
<keyword evidence="3" id="KW-0732">Signal</keyword>
<protein>
    <submittedName>
        <fullName evidence="6">Uncharacterized protein</fullName>
    </submittedName>
</protein>
<dbReference type="PANTHER" id="PTHR12411">
    <property type="entry name" value="CYSTEINE PROTEASE FAMILY C1-RELATED"/>
    <property type="match status" value="1"/>
</dbReference>
<evidence type="ECO:0000256" key="3">
    <source>
        <dbReference type="SAM" id="SignalP"/>
    </source>
</evidence>
<dbReference type="GO" id="GO:0008234">
    <property type="term" value="F:cysteine-type peptidase activity"/>
    <property type="evidence" value="ECO:0007669"/>
    <property type="project" value="InterPro"/>
</dbReference>
<evidence type="ECO:0000259" key="4">
    <source>
        <dbReference type="SMART" id="SM00645"/>
    </source>
</evidence>
<dbReference type="InterPro" id="IPR013128">
    <property type="entry name" value="Peptidase_C1A"/>
</dbReference>
<comment type="caution">
    <text evidence="6">The sequence shown here is derived from an EMBL/GenBank/DDBJ whole genome shotgun (WGS) entry which is preliminary data.</text>
</comment>
<dbReference type="Pfam" id="PF08246">
    <property type="entry name" value="Inhibitor_I29"/>
    <property type="match status" value="1"/>
</dbReference>
<dbReference type="InterPro" id="IPR025660">
    <property type="entry name" value="Pept_his_AS"/>
</dbReference>
<dbReference type="InterPro" id="IPR039417">
    <property type="entry name" value="Peptidase_C1A_papain-like"/>
</dbReference>
<evidence type="ECO:0000313" key="7">
    <source>
        <dbReference type="Proteomes" id="UP001085076"/>
    </source>
</evidence>
<accession>A0A9D5HPN9</accession>
<feature type="signal peptide" evidence="3">
    <location>
        <begin position="1"/>
        <end position="21"/>
    </location>
</feature>
<evidence type="ECO:0000256" key="2">
    <source>
        <dbReference type="ARBA" id="ARBA00023157"/>
    </source>
</evidence>
<evidence type="ECO:0000259" key="5">
    <source>
        <dbReference type="SMART" id="SM00848"/>
    </source>
</evidence>
<feature type="domain" description="Cathepsin propeptide inhibitor" evidence="5">
    <location>
        <begin position="36"/>
        <end position="92"/>
    </location>
</feature>
<proteinExistence type="inferred from homology"/>
<feature type="chain" id="PRO_5039126642" evidence="3">
    <location>
        <begin position="22"/>
        <end position="304"/>
    </location>
</feature>
<dbReference type="SMART" id="SM00848">
    <property type="entry name" value="Inhibitor_I29"/>
    <property type="match status" value="1"/>
</dbReference>
<dbReference type="PRINTS" id="PR00705">
    <property type="entry name" value="PAPAIN"/>
</dbReference>
<dbReference type="OrthoDB" id="10253408at2759"/>
<keyword evidence="7" id="KW-1185">Reference proteome</keyword>
<dbReference type="AlphaFoldDB" id="A0A9D5HPN9"/>
<dbReference type="InterPro" id="IPR000668">
    <property type="entry name" value="Peptidase_C1A_C"/>
</dbReference>
<name>A0A9D5HPN9_9LILI</name>
<comment type="similarity">
    <text evidence="1">Belongs to the peptidase C1 family.</text>
</comment>
<dbReference type="Proteomes" id="UP001085076">
    <property type="component" value="Miscellaneous, Linkage group lg01"/>
</dbReference>
<gene>
    <name evidence="6" type="ORF">J5N97_002720</name>
</gene>
<feature type="domain" description="Peptidase C1A papain C-terminal" evidence="4">
    <location>
        <begin position="125"/>
        <end position="268"/>
    </location>
</feature>
<dbReference type="SUPFAM" id="SSF54001">
    <property type="entry name" value="Cysteine proteinases"/>
    <property type="match status" value="1"/>
</dbReference>
<keyword evidence="2" id="KW-1015">Disulfide bond</keyword>
<dbReference type="CDD" id="cd02248">
    <property type="entry name" value="Peptidase_C1A"/>
    <property type="match status" value="1"/>
</dbReference>
<dbReference type="InterPro" id="IPR013201">
    <property type="entry name" value="Prot_inhib_I29"/>
</dbReference>
<dbReference type="Gene3D" id="1.10.287.2250">
    <property type="match status" value="1"/>
</dbReference>
<sequence length="304" mass="35032">MAKLLILFFFSYFSLFSFSFSLTIPTRSESEVRLLYEGWIIKHGKSYNGLLEKEQRYEIFKDNLKYIDEHNVGNHSFRLGLNVFADITNDEYRNTYLGLVAPTSKQELYHKKSDRYLFNVSKDRLPESIDWRQKGAVVPVKQQGGCFSCWAFSKKKRVVSIDDYEQVPEDNENSLKKAVANQPISAGIEGYGRAFQLYESGVFSKFCGTKIDHAVAIVGYGDEEGKEYWLIKNSFGKTWGEDGYMRLQRNVPSRNGKCGIAMWPYYPVKKKRSFEGKDNLLEVKAKHQSPTDWSTDSEGKTTII</sequence>
<dbReference type="GO" id="GO:0006508">
    <property type="term" value="P:proteolysis"/>
    <property type="evidence" value="ECO:0007669"/>
    <property type="project" value="InterPro"/>
</dbReference>
<dbReference type="EMBL" id="JAGGNH010000001">
    <property type="protein sequence ID" value="KAJ0984364.1"/>
    <property type="molecule type" value="Genomic_DNA"/>
</dbReference>
<reference evidence="6" key="2">
    <citation type="journal article" date="2022" name="Hortic Res">
        <title>The genome of Dioscorea zingiberensis sheds light on the biosynthesis, origin and evolution of the medicinally important diosgenin saponins.</title>
        <authorList>
            <person name="Li Y."/>
            <person name="Tan C."/>
            <person name="Li Z."/>
            <person name="Guo J."/>
            <person name="Li S."/>
            <person name="Chen X."/>
            <person name="Wang C."/>
            <person name="Dai X."/>
            <person name="Yang H."/>
            <person name="Song W."/>
            <person name="Hou L."/>
            <person name="Xu J."/>
            <person name="Tong Z."/>
            <person name="Xu A."/>
            <person name="Yuan X."/>
            <person name="Wang W."/>
            <person name="Yang Q."/>
            <person name="Chen L."/>
            <person name="Sun Z."/>
            <person name="Wang K."/>
            <person name="Pan B."/>
            <person name="Chen J."/>
            <person name="Bao Y."/>
            <person name="Liu F."/>
            <person name="Qi X."/>
            <person name="Gang D.R."/>
            <person name="Wen J."/>
            <person name="Li J."/>
        </authorList>
    </citation>
    <scope>NUCLEOTIDE SEQUENCE</scope>
    <source>
        <strain evidence="6">Dzin_1.0</strain>
    </source>
</reference>
<dbReference type="SMART" id="SM00645">
    <property type="entry name" value="Pept_C1"/>
    <property type="match status" value="1"/>
</dbReference>
<organism evidence="6 7">
    <name type="scientific">Dioscorea zingiberensis</name>
    <dbReference type="NCBI Taxonomy" id="325984"/>
    <lineage>
        <taxon>Eukaryota</taxon>
        <taxon>Viridiplantae</taxon>
        <taxon>Streptophyta</taxon>
        <taxon>Embryophyta</taxon>
        <taxon>Tracheophyta</taxon>
        <taxon>Spermatophyta</taxon>
        <taxon>Magnoliopsida</taxon>
        <taxon>Liliopsida</taxon>
        <taxon>Dioscoreales</taxon>
        <taxon>Dioscoreaceae</taxon>
        <taxon>Dioscorea</taxon>
    </lineage>
</organism>
<evidence type="ECO:0000256" key="1">
    <source>
        <dbReference type="ARBA" id="ARBA00008455"/>
    </source>
</evidence>
<dbReference type="InterPro" id="IPR038765">
    <property type="entry name" value="Papain-like_cys_pep_sf"/>
</dbReference>